<organism evidence="2 3">
    <name type="scientific">Tumidithrix elongata BACA0141</name>
    <dbReference type="NCBI Taxonomy" id="2716417"/>
    <lineage>
        <taxon>Bacteria</taxon>
        <taxon>Bacillati</taxon>
        <taxon>Cyanobacteriota</taxon>
        <taxon>Cyanophyceae</taxon>
        <taxon>Pseudanabaenales</taxon>
        <taxon>Pseudanabaenaceae</taxon>
        <taxon>Tumidithrix</taxon>
        <taxon>Tumidithrix elongata</taxon>
    </lineage>
</organism>
<name>A0AAW9PS06_9CYAN</name>
<dbReference type="EMBL" id="JAZBJZ010000029">
    <property type="protein sequence ID" value="MEE3716960.1"/>
    <property type="molecule type" value="Genomic_DNA"/>
</dbReference>
<feature type="transmembrane region" description="Helical" evidence="1">
    <location>
        <begin position="46"/>
        <end position="65"/>
    </location>
</feature>
<dbReference type="Proteomes" id="UP001333818">
    <property type="component" value="Unassembled WGS sequence"/>
</dbReference>
<gene>
    <name evidence="2" type="ORF">V2H45_09405</name>
</gene>
<dbReference type="AlphaFoldDB" id="A0AAW9PS06"/>
<dbReference type="RefSeq" id="WP_330483389.1">
    <property type="nucleotide sequence ID" value="NZ_JAZBJZ010000029.1"/>
</dbReference>
<keyword evidence="1" id="KW-1133">Transmembrane helix</keyword>
<keyword evidence="1" id="KW-0812">Transmembrane</keyword>
<feature type="transmembrane region" description="Helical" evidence="1">
    <location>
        <begin position="20"/>
        <end position="40"/>
    </location>
</feature>
<protein>
    <submittedName>
        <fullName evidence="2">Uncharacterized protein</fullName>
    </submittedName>
</protein>
<evidence type="ECO:0000256" key="1">
    <source>
        <dbReference type="SAM" id="Phobius"/>
    </source>
</evidence>
<accession>A0AAW9PS06</accession>
<evidence type="ECO:0000313" key="3">
    <source>
        <dbReference type="Proteomes" id="UP001333818"/>
    </source>
</evidence>
<keyword evidence="1" id="KW-0472">Membrane</keyword>
<reference evidence="2" key="1">
    <citation type="submission" date="2024-01" db="EMBL/GenBank/DDBJ databases">
        <title>Bank of Algae and Cyanobacteria of the Azores (BACA) strain genomes.</title>
        <authorList>
            <person name="Luz R."/>
            <person name="Cordeiro R."/>
            <person name="Fonseca A."/>
            <person name="Goncalves V."/>
        </authorList>
    </citation>
    <scope>NUCLEOTIDE SEQUENCE</scope>
    <source>
        <strain evidence="2">BACA0141</strain>
    </source>
</reference>
<evidence type="ECO:0000313" key="2">
    <source>
        <dbReference type="EMBL" id="MEE3716960.1"/>
    </source>
</evidence>
<proteinExistence type="predicted"/>
<sequence length="74" mass="8339">MTDQATHKIYGIGAHRLASLLRSLPYLVFGFATFTMISRIELNPILSAYLILLEVQTGIALIFFLQKKLSKRAN</sequence>
<comment type="caution">
    <text evidence="2">The sequence shown here is derived from an EMBL/GenBank/DDBJ whole genome shotgun (WGS) entry which is preliminary data.</text>
</comment>
<keyword evidence="3" id="KW-1185">Reference proteome</keyword>